<dbReference type="InterPro" id="IPR000524">
    <property type="entry name" value="Tscrpt_reg_HTH_GntR"/>
</dbReference>
<dbReference type="FunFam" id="1.10.10.10:FF:000079">
    <property type="entry name" value="GntR family transcriptional regulator"/>
    <property type="match status" value="1"/>
</dbReference>
<dbReference type="SUPFAM" id="SSF46785">
    <property type="entry name" value="Winged helix' DNA-binding domain"/>
    <property type="match status" value="1"/>
</dbReference>
<dbReference type="PANTHER" id="PTHR44846:SF16">
    <property type="entry name" value="TRANSCRIPTIONAL REGULATOR PHNF-RELATED"/>
    <property type="match status" value="1"/>
</dbReference>
<dbReference type="SUPFAM" id="SSF64288">
    <property type="entry name" value="Chorismate lyase-like"/>
    <property type="match status" value="1"/>
</dbReference>
<dbReference type="AlphaFoldDB" id="A1STQ7"/>
<dbReference type="InterPro" id="IPR011663">
    <property type="entry name" value="UTRA"/>
</dbReference>
<protein>
    <recommendedName>
        <fullName evidence="4">Histidine utilization repressor</fullName>
    </recommendedName>
</protein>
<evidence type="ECO:0000256" key="1">
    <source>
        <dbReference type="ARBA" id="ARBA00023015"/>
    </source>
</evidence>
<dbReference type="GO" id="GO:0003677">
    <property type="term" value="F:DNA binding"/>
    <property type="evidence" value="ECO:0007669"/>
    <property type="project" value="UniProtKB-UniRule"/>
</dbReference>
<sequence>MSKSPRYIQIREFINAKISSNVWPVGSKIPTEMALTEQFGVSRMTVNKAIRDLVTAGLLKRTARVGTFVCQNKMESPLIDIRNIADEIRQRGKQYSSKVLTQLTLHADPQTAIRLGVPIDTPIYFSEIVHLEDNSPLQLEVRWVNPSFVPDYIKQDFSHSTPNEYLTKNCPLSSIEHTVEAVMVNERIQEYLHLSTNQPCLLLNRRTWSKQDLISVALLYHPADKYKLSLKTNL</sequence>
<dbReference type="CDD" id="cd07377">
    <property type="entry name" value="WHTH_GntR"/>
    <property type="match status" value="1"/>
</dbReference>
<dbReference type="OrthoDB" id="9808698at2"/>
<dbReference type="Proteomes" id="UP000000639">
    <property type="component" value="Chromosome"/>
</dbReference>
<dbReference type="InterPro" id="IPR028978">
    <property type="entry name" value="Chorismate_lyase_/UTRA_dom_sf"/>
</dbReference>
<dbReference type="Gene3D" id="3.40.1410.10">
    <property type="entry name" value="Chorismate lyase-like"/>
    <property type="match status" value="1"/>
</dbReference>
<dbReference type="HOGENOM" id="CLU_063236_0_0_6"/>
<keyword evidence="3" id="KW-0804">Transcription</keyword>
<evidence type="ECO:0000313" key="6">
    <source>
        <dbReference type="EMBL" id="ABM02872.1"/>
    </source>
</evidence>
<reference evidence="6 7" key="1">
    <citation type="submission" date="2007-01" db="EMBL/GenBank/DDBJ databases">
        <title>Complete sequence of Psychromonas ingrahamii 37.</title>
        <authorList>
            <consortium name="US DOE Joint Genome Institute"/>
            <person name="Copeland A."/>
            <person name="Lucas S."/>
            <person name="Lapidus A."/>
            <person name="Barry K."/>
            <person name="Detter J.C."/>
            <person name="Glavina del Rio T."/>
            <person name="Hammon N."/>
            <person name="Israni S."/>
            <person name="Dalin E."/>
            <person name="Tice H."/>
            <person name="Pitluck S."/>
            <person name="Thompson L.S."/>
            <person name="Brettin T."/>
            <person name="Bruce D."/>
            <person name="Han C."/>
            <person name="Tapia R."/>
            <person name="Schmutz J."/>
            <person name="Larimer F."/>
            <person name="Land M."/>
            <person name="Hauser L."/>
            <person name="Kyrpides N."/>
            <person name="Ivanova N."/>
            <person name="Staley J."/>
            <person name="Richardson P."/>
        </authorList>
    </citation>
    <scope>NUCLEOTIDE SEQUENCE [LARGE SCALE GENOMIC DNA]</scope>
    <source>
        <strain evidence="6 7">37</strain>
    </source>
</reference>
<organism evidence="6 7">
    <name type="scientific">Psychromonas ingrahamii (strain DSM 17664 / CCUG 51855 / 37)</name>
    <dbReference type="NCBI Taxonomy" id="357804"/>
    <lineage>
        <taxon>Bacteria</taxon>
        <taxon>Pseudomonadati</taxon>
        <taxon>Pseudomonadota</taxon>
        <taxon>Gammaproteobacteria</taxon>
        <taxon>Alteromonadales</taxon>
        <taxon>Psychromonadaceae</taxon>
        <taxon>Psychromonas</taxon>
    </lineage>
</organism>
<dbReference type="STRING" id="357804.Ping_1033"/>
<dbReference type="SMART" id="SM00866">
    <property type="entry name" value="UTRA"/>
    <property type="match status" value="1"/>
</dbReference>
<name>A1STQ7_PSYIN</name>
<accession>A1STQ7</accession>
<dbReference type="InterPro" id="IPR036390">
    <property type="entry name" value="WH_DNA-bd_sf"/>
</dbReference>
<evidence type="ECO:0000256" key="3">
    <source>
        <dbReference type="ARBA" id="ARBA00023163"/>
    </source>
</evidence>
<dbReference type="eggNOG" id="COG2188">
    <property type="taxonomic scope" value="Bacteria"/>
</dbReference>
<dbReference type="InterPro" id="IPR010248">
    <property type="entry name" value="His_ut_repres"/>
</dbReference>
<dbReference type="Pfam" id="PF00392">
    <property type="entry name" value="GntR"/>
    <property type="match status" value="1"/>
</dbReference>
<dbReference type="GO" id="GO:0003700">
    <property type="term" value="F:DNA-binding transcription factor activity"/>
    <property type="evidence" value="ECO:0007669"/>
    <property type="project" value="UniProtKB-UniRule"/>
</dbReference>
<evidence type="ECO:0000256" key="4">
    <source>
        <dbReference type="NCBIfam" id="TIGR02018"/>
    </source>
</evidence>
<feature type="domain" description="HTH gntR-type" evidence="5">
    <location>
        <begin position="4"/>
        <end position="72"/>
    </location>
</feature>
<dbReference type="NCBIfam" id="TIGR02018">
    <property type="entry name" value="his_ut_repres"/>
    <property type="match status" value="1"/>
</dbReference>
<dbReference type="GO" id="GO:0006547">
    <property type="term" value="P:L-histidine metabolic process"/>
    <property type="evidence" value="ECO:0007669"/>
    <property type="project" value="UniProtKB-UniRule"/>
</dbReference>
<dbReference type="PRINTS" id="PR00035">
    <property type="entry name" value="HTHGNTR"/>
</dbReference>
<dbReference type="Pfam" id="PF07702">
    <property type="entry name" value="UTRA"/>
    <property type="match status" value="1"/>
</dbReference>
<dbReference type="PANTHER" id="PTHR44846">
    <property type="entry name" value="MANNOSYL-D-GLYCERATE TRANSPORT/METABOLISM SYSTEM REPRESSOR MNGR-RELATED"/>
    <property type="match status" value="1"/>
</dbReference>
<dbReference type="GO" id="GO:0045892">
    <property type="term" value="P:negative regulation of DNA-templated transcription"/>
    <property type="evidence" value="ECO:0007669"/>
    <property type="project" value="UniProtKB-UniRule"/>
</dbReference>
<keyword evidence="2" id="KW-0238">DNA-binding</keyword>
<evidence type="ECO:0000259" key="5">
    <source>
        <dbReference type="PROSITE" id="PS50949"/>
    </source>
</evidence>
<dbReference type="InterPro" id="IPR050679">
    <property type="entry name" value="Bact_HTH_transcr_reg"/>
</dbReference>
<evidence type="ECO:0000256" key="2">
    <source>
        <dbReference type="ARBA" id="ARBA00023125"/>
    </source>
</evidence>
<dbReference type="KEGG" id="pin:Ping_1033"/>
<dbReference type="RefSeq" id="WP_011769435.1">
    <property type="nucleotide sequence ID" value="NC_008709.1"/>
</dbReference>
<keyword evidence="1" id="KW-0805">Transcription regulation</keyword>
<proteinExistence type="predicted"/>
<dbReference type="PROSITE" id="PS50949">
    <property type="entry name" value="HTH_GNTR"/>
    <property type="match status" value="1"/>
</dbReference>
<gene>
    <name evidence="6" type="ordered locus">Ping_1033</name>
</gene>
<evidence type="ECO:0000313" key="7">
    <source>
        <dbReference type="Proteomes" id="UP000000639"/>
    </source>
</evidence>
<dbReference type="SMART" id="SM00345">
    <property type="entry name" value="HTH_GNTR"/>
    <property type="match status" value="1"/>
</dbReference>
<dbReference type="EMBL" id="CP000510">
    <property type="protein sequence ID" value="ABM02872.1"/>
    <property type="molecule type" value="Genomic_DNA"/>
</dbReference>
<keyword evidence="7" id="KW-1185">Reference proteome</keyword>
<dbReference type="InterPro" id="IPR036388">
    <property type="entry name" value="WH-like_DNA-bd_sf"/>
</dbReference>
<dbReference type="Gene3D" id="1.10.10.10">
    <property type="entry name" value="Winged helix-like DNA-binding domain superfamily/Winged helix DNA-binding domain"/>
    <property type="match status" value="1"/>
</dbReference>